<proteinExistence type="predicted"/>
<protein>
    <submittedName>
        <fullName evidence="2">Uncharacterized protein</fullName>
    </submittedName>
</protein>
<dbReference type="OrthoDB" id="5385910at2759"/>
<dbReference type="STRING" id="37992.A0A4Z0Z2S8"/>
<evidence type="ECO:0000256" key="1">
    <source>
        <dbReference type="SAM" id="MobiDB-lite"/>
    </source>
</evidence>
<dbReference type="Proteomes" id="UP000297716">
    <property type="component" value="Unassembled WGS sequence"/>
</dbReference>
<feature type="compositionally biased region" description="Low complexity" evidence="1">
    <location>
        <begin position="144"/>
        <end position="154"/>
    </location>
</feature>
<feature type="compositionally biased region" description="Low complexity" evidence="1">
    <location>
        <begin position="23"/>
        <end position="75"/>
    </location>
</feature>
<feature type="region of interest" description="Disordered" evidence="1">
    <location>
        <begin position="141"/>
        <end position="187"/>
    </location>
</feature>
<reference evidence="2 3" key="1">
    <citation type="submission" date="2019-03" db="EMBL/GenBank/DDBJ databases">
        <title>Draft genome sequence of Xylaria hypoxylon DSM 108379, a ubiquitous saprotrophic-parasitic fungi on hardwood.</title>
        <authorList>
            <person name="Buettner E."/>
            <person name="Leonhardt S."/>
            <person name="Gebauer A.M."/>
            <person name="Liers C."/>
            <person name="Hofrichter M."/>
            <person name="Kellner H."/>
        </authorList>
    </citation>
    <scope>NUCLEOTIDE SEQUENCE [LARGE SCALE GENOMIC DNA]</scope>
    <source>
        <strain evidence="2 3">DSM 108379</strain>
    </source>
</reference>
<organism evidence="2 3">
    <name type="scientific">Xylaria hypoxylon</name>
    <dbReference type="NCBI Taxonomy" id="37992"/>
    <lineage>
        <taxon>Eukaryota</taxon>
        <taxon>Fungi</taxon>
        <taxon>Dikarya</taxon>
        <taxon>Ascomycota</taxon>
        <taxon>Pezizomycotina</taxon>
        <taxon>Sordariomycetes</taxon>
        <taxon>Xylariomycetidae</taxon>
        <taxon>Xylariales</taxon>
        <taxon>Xylariaceae</taxon>
        <taxon>Xylaria</taxon>
    </lineage>
</organism>
<evidence type="ECO:0000313" key="2">
    <source>
        <dbReference type="EMBL" id="TGJ82912.1"/>
    </source>
</evidence>
<evidence type="ECO:0000313" key="3">
    <source>
        <dbReference type="Proteomes" id="UP000297716"/>
    </source>
</evidence>
<accession>A0A4Z0Z2S8</accession>
<name>A0A4Z0Z2S8_9PEZI</name>
<gene>
    <name evidence="2" type="ORF">E0Z10_g5842</name>
</gene>
<comment type="caution">
    <text evidence="2">The sequence shown here is derived from an EMBL/GenBank/DDBJ whole genome shotgun (WGS) entry which is preliminary data.</text>
</comment>
<feature type="compositionally biased region" description="Polar residues" evidence="1">
    <location>
        <begin position="155"/>
        <end position="164"/>
    </location>
</feature>
<feature type="region of interest" description="Disordered" evidence="1">
    <location>
        <begin position="1"/>
        <end position="116"/>
    </location>
</feature>
<dbReference type="AlphaFoldDB" id="A0A4Z0Z2S8"/>
<keyword evidence="3" id="KW-1185">Reference proteome</keyword>
<sequence length="235" mass="24270">MAPIPVYTNSPITAAKPDGVTPKTASSGTDASSKTSKASSSRTSTYTPSAYAAAQPGAAPSLPTTTTPASAQPYSPLQPTPTTTIVSASPAPPQPGSVPVSNLPPPPKAGERYQPPTQILTTTMPYPHQVAIPAPTAPLLQRGTSTATAPSSSPYGTQIPSAMTGTGGDGASHPAGYQQNTNASELDRYQRSAVEERELDDNENSMWGAAKKLAQQTGERLAAVESEVWKKINKE</sequence>
<feature type="compositionally biased region" description="Pro residues" evidence="1">
    <location>
        <begin position="90"/>
        <end position="108"/>
    </location>
</feature>
<dbReference type="EMBL" id="SKBN01000111">
    <property type="protein sequence ID" value="TGJ82912.1"/>
    <property type="molecule type" value="Genomic_DNA"/>
</dbReference>